<dbReference type="InterPro" id="IPR009781">
    <property type="entry name" value="DUF1345"/>
</dbReference>
<feature type="transmembrane region" description="Helical" evidence="1">
    <location>
        <begin position="103"/>
        <end position="124"/>
    </location>
</feature>
<evidence type="ECO:0000313" key="3">
    <source>
        <dbReference type="Proteomes" id="UP001526430"/>
    </source>
</evidence>
<dbReference type="EMBL" id="JAPFQI010000034">
    <property type="protein sequence ID" value="MCW8088352.1"/>
    <property type="molecule type" value="Genomic_DNA"/>
</dbReference>
<dbReference type="Pfam" id="PF07077">
    <property type="entry name" value="DUF1345"/>
    <property type="match status" value="1"/>
</dbReference>
<gene>
    <name evidence="2" type="ORF">OF850_22480</name>
</gene>
<name>A0ABT3P1R7_9PROT</name>
<feature type="transmembrane region" description="Helical" evidence="1">
    <location>
        <begin position="179"/>
        <end position="199"/>
    </location>
</feature>
<evidence type="ECO:0000256" key="1">
    <source>
        <dbReference type="SAM" id="Phobius"/>
    </source>
</evidence>
<keyword evidence="1" id="KW-0472">Membrane</keyword>
<dbReference type="RefSeq" id="WP_301592556.1">
    <property type="nucleotide sequence ID" value="NZ_JAPFQI010000034.1"/>
</dbReference>
<protein>
    <submittedName>
        <fullName evidence="2">DUF1345 domain-containing protein</fullName>
    </submittedName>
</protein>
<keyword evidence="1" id="KW-1133">Transmembrane helix</keyword>
<feature type="transmembrane region" description="Helical" evidence="1">
    <location>
        <begin position="9"/>
        <end position="29"/>
    </location>
</feature>
<keyword evidence="1" id="KW-0812">Transmembrane</keyword>
<keyword evidence="3" id="KW-1185">Reference proteome</keyword>
<feature type="transmembrane region" description="Helical" evidence="1">
    <location>
        <begin position="75"/>
        <end position="97"/>
    </location>
</feature>
<evidence type="ECO:0000313" key="2">
    <source>
        <dbReference type="EMBL" id="MCW8088352.1"/>
    </source>
</evidence>
<comment type="caution">
    <text evidence="2">The sequence shown here is derived from an EMBL/GenBank/DDBJ whole genome shotgun (WGS) entry which is preliminary data.</text>
</comment>
<accession>A0ABT3P1R7</accession>
<reference evidence="2 3" key="1">
    <citation type="submission" date="2022-10" db="EMBL/GenBank/DDBJ databases">
        <title>Roseococcus glaciei nov., sp. nov., isolated from glacier.</title>
        <authorList>
            <person name="Liu Q."/>
            <person name="Xin Y.-H."/>
        </authorList>
    </citation>
    <scope>NUCLEOTIDE SEQUENCE [LARGE SCALE GENOMIC DNA]</scope>
    <source>
        <strain evidence="2 3">MDT2-1-1</strain>
    </source>
</reference>
<dbReference type="Proteomes" id="UP001526430">
    <property type="component" value="Unassembled WGS sequence"/>
</dbReference>
<feature type="transmembrane region" description="Helical" evidence="1">
    <location>
        <begin position="35"/>
        <end position="54"/>
    </location>
</feature>
<sequence>MRQALRNRFIFFSLILGGAIWAVSTWAGLPGMDGLMAGWITHVVAHAIWVWKHLGCASPDAMRERTRRLGQGRATVLGIAVLAASVAGGTVMAELVMQKEAAAWERVLAVVTIIAAWVHMHLLFAQEYAHEYWEEDRGLDFPGGDGTPEFTEFLYVAAMVGTAGQVSDTPTNKPDMRKLVMIHALVSFAFNAAILAATLEVLGNLAG</sequence>
<organism evidence="2 3">
    <name type="scientific">Sabulicella glaciei</name>
    <dbReference type="NCBI Taxonomy" id="2984948"/>
    <lineage>
        <taxon>Bacteria</taxon>
        <taxon>Pseudomonadati</taxon>
        <taxon>Pseudomonadota</taxon>
        <taxon>Alphaproteobacteria</taxon>
        <taxon>Acetobacterales</taxon>
        <taxon>Acetobacteraceae</taxon>
        <taxon>Sabulicella</taxon>
    </lineage>
</organism>
<proteinExistence type="predicted"/>